<gene>
    <name evidence="5" type="ORF">GTGU_01312</name>
</gene>
<dbReference type="GO" id="GO:0016846">
    <property type="term" value="F:carbon-sulfur lyase activity"/>
    <property type="evidence" value="ECO:0007669"/>
    <property type="project" value="InterPro"/>
</dbReference>
<dbReference type="EC" id="4.4.-.-" evidence="5"/>
<keyword evidence="3" id="KW-0862">Zinc</keyword>
<dbReference type="Gene3D" id="2.170.150.70">
    <property type="match status" value="1"/>
</dbReference>
<keyword evidence="2" id="KW-0479">Metal-binding</keyword>
<dbReference type="Pfam" id="PF04828">
    <property type="entry name" value="GFA"/>
    <property type="match status" value="1"/>
</dbReference>
<evidence type="ECO:0000313" key="5">
    <source>
        <dbReference type="EMBL" id="KFC08622.1"/>
    </source>
</evidence>
<dbReference type="SUPFAM" id="SSF51316">
    <property type="entry name" value="Mss4-like"/>
    <property type="match status" value="1"/>
</dbReference>
<evidence type="ECO:0000259" key="4">
    <source>
        <dbReference type="PROSITE" id="PS51891"/>
    </source>
</evidence>
<dbReference type="Proteomes" id="UP000028630">
    <property type="component" value="Unassembled WGS sequence"/>
</dbReference>
<dbReference type="AlphaFoldDB" id="A0A085AEH7"/>
<protein>
    <submittedName>
        <fullName evidence="5">Glutathione-dependent formaldehyde-activating enzyme</fullName>
        <ecNumber evidence="5">4.4.-.-</ecNumber>
    </submittedName>
</protein>
<organism evidence="5 6">
    <name type="scientific">Trabulsiella guamensis ATCC 49490</name>
    <dbReference type="NCBI Taxonomy" id="1005994"/>
    <lineage>
        <taxon>Bacteria</taxon>
        <taxon>Pseudomonadati</taxon>
        <taxon>Pseudomonadota</taxon>
        <taxon>Gammaproteobacteria</taxon>
        <taxon>Enterobacterales</taxon>
        <taxon>Enterobacteriaceae</taxon>
        <taxon>Trabulsiella</taxon>
    </lineage>
</organism>
<sequence length="142" mass="15635">MPEKLLAKCHCGAVEFSVQLSDGYHTIRRCNCSFCRMRGAVTVSAPLSGIEVLKGKNKLTEYRFNTRQAVHYFCSVCGIYTFHQRRSNPDQYGVNVACIEGVSPFDFREVVVSEGIHHPSDGGGGVAGYLHYSPADVSDKKA</sequence>
<dbReference type="EMBL" id="JMTB01000049">
    <property type="protein sequence ID" value="KFC08622.1"/>
    <property type="molecule type" value="Genomic_DNA"/>
</dbReference>
<dbReference type="eggNOG" id="COG3791">
    <property type="taxonomic scope" value="Bacteria"/>
</dbReference>
<dbReference type="OrthoDB" id="9805575at2"/>
<dbReference type="InterPro" id="IPR052355">
    <property type="entry name" value="CENP-V-like"/>
</dbReference>
<proteinExistence type="inferred from homology"/>
<dbReference type="PANTHER" id="PTHR28620:SF1">
    <property type="entry name" value="CENP-V_GFA DOMAIN-CONTAINING PROTEIN"/>
    <property type="match status" value="1"/>
</dbReference>
<evidence type="ECO:0000256" key="2">
    <source>
        <dbReference type="ARBA" id="ARBA00022723"/>
    </source>
</evidence>
<comment type="similarity">
    <text evidence="1">Belongs to the Gfa family.</text>
</comment>
<dbReference type="InterPro" id="IPR011057">
    <property type="entry name" value="Mss4-like_sf"/>
</dbReference>
<dbReference type="RefSeq" id="WP_072011920.1">
    <property type="nucleotide sequence ID" value="NZ_JMTB01000049.1"/>
</dbReference>
<keyword evidence="5" id="KW-0456">Lyase</keyword>
<reference evidence="6" key="1">
    <citation type="submission" date="2014-05" db="EMBL/GenBank/DDBJ databases">
        <title>ATOL: Assembling a taxonomically balanced genome-scale reconstruction of the evolutionary history of the Enterobacteriaceae.</title>
        <authorList>
            <person name="Plunkett G. III"/>
            <person name="Neeno-Eckwall E.C."/>
            <person name="Glasner J.D."/>
            <person name="Perna N.T."/>
        </authorList>
    </citation>
    <scope>NUCLEOTIDE SEQUENCE [LARGE SCALE GENOMIC DNA]</scope>
    <source>
        <strain evidence="6">ATCC 49490</strain>
    </source>
</reference>
<dbReference type="PROSITE" id="PS51891">
    <property type="entry name" value="CENP_V_GFA"/>
    <property type="match status" value="1"/>
</dbReference>
<evidence type="ECO:0000256" key="1">
    <source>
        <dbReference type="ARBA" id="ARBA00005495"/>
    </source>
</evidence>
<comment type="caution">
    <text evidence="5">The sequence shown here is derived from an EMBL/GenBank/DDBJ whole genome shotgun (WGS) entry which is preliminary data.</text>
</comment>
<evidence type="ECO:0000313" key="6">
    <source>
        <dbReference type="Proteomes" id="UP000028630"/>
    </source>
</evidence>
<feature type="domain" description="CENP-V/GFA" evidence="4">
    <location>
        <begin position="5"/>
        <end position="121"/>
    </location>
</feature>
<evidence type="ECO:0000256" key="3">
    <source>
        <dbReference type="ARBA" id="ARBA00022833"/>
    </source>
</evidence>
<dbReference type="PANTHER" id="PTHR28620">
    <property type="entry name" value="CENTROMERE PROTEIN V"/>
    <property type="match status" value="1"/>
</dbReference>
<dbReference type="GO" id="GO:0046872">
    <property type="term" value="F:metal ion binding"/>
    <property type="evidence" value="ECO:0007669"/>
    <property type="project" value="UniProtKB-KW"/>
</dbReference>
<accession>A0A085AEH7</accession>
<name>A0A085AEH7_9ENTR</name>
<keyword evidence="6" id="KW-1185">Reference proteome</keyword>
<dbReference type="InterPro" id="IPR006913">
    <property type="entry name" value="CENP-V/GFA"/>
</dbReference>